<name>A0A4Y2UYN7_ARAVE</name>
<protein>
    <submittedName>
        <fullName evidence="1">Uncharacterized protein</fullName>
    </submittedName>
</protein>
<proteinExistence type="predicted"/>
<accession>A0A4Y2UYN7</accession>
<gene>
    <name evidence="1" type="ORF">AVEN_66583_1</name>
</gene>
<reference evidence="1 2" key="1">
    <citation type="journal article" date="2019" name="Sci. Rep.">
        <title>Orb-weaving spider Araneus ventricosus genome elucidates the spidroin gene catalogue.</title>
        <authorList>
            <person name="Kono N."/>
            <person name="Nakamura H."/>
            <person name="Ohtoshi R."/>
            <person name="Moran D.A.P."/>
            <person name="Shinohara A."/>
            <person name="Yoshida Y."/>
            <person name="Fujiwara M."/>
            <person name="Mori M."/>
            <person name="Tomita M."/>
            <person name="Arakawa K."/>
        </authorList>
    </citation>
    <scope>NUCLEOTIDE SEQUENCE [LARGE SCALE GENOMIC DNA]</scope>
</reference>
<comment type="caution">
    <text evidence="1">The sequence shown here is derived from an EMBL/GenBank/DDBJ whole genome shotgun (WGS) entry which is preliminary data.</text>
</comment>
<keyword evidence="2" id="KW-1185">Reference proteome</keyword>
<evidence type="ECO:0000313" key="1">
    <source>
        <dbReference type="EMBL" id="GBO16896.1"/>
    </source>
</evidence>
<feature type="non-terminal residue" evidence="1">
    <location>
        <position position="1"/>
    </location>
</feature>
<evidence type="ECO:0000313" key="2">
    <source>
        <dbReference type="Proteomes" id="UP000499080"/>
    </source>
</evidence>
<dbReference type="AlphaFoldDB" id="A0A4Y2UYN7"/>
<dbReference type="Proteomes" id="UP000499080">
    <property type="component" value="Unassembled WGS sequence"/>
</dbReference>
<dbReference type="EMBL" id="BGPR01040710">
    <property type="protein sequence ID" value="GBO16896.1"/>
    <property type="molecule type" value="Genomic_DNA"/>
</dbReference>
<sequence>VPYIKCDLEHIDVSDSENIHEDSIGAPMWMEVLQEPFLLRYVPQHRTFKLQDTRQDREQHHDTSIQTRIIERHHGKNMAPVAPPTIERRRQLIVTATRHIIRCKMRFTEEKFNWRFLFNLTAVAAW</sequence>
<organism evidence="1 2">
    <name type="scientific">Araneus ventricosus</name>
    <name type="common">Orbweaver spider</name>
    <name type="synonym">Epeira ventricosa</name>
    <dbReference type="NCBI Taxonomy" id="182803"/>
    <lineage>
        <taxon>Eukaryota</taxon>
        <taxon>Metazoa</taxon>
        <taxon>Ecdysozoa</taxon>
        <taxon>Arthropoda</taxon>
        <taxon>Chelicerata</taxon>
        <taxon>Arachnida</taxon>
        <taxon>Araneae</taxon>
        <taxon>Araneomorphae</taxon>
        <taxon>Entelegynae</taxon>
        <taxon>Araneoidea</taxon>
        <taxon>Araneidae</taxon>
        <taxon>Araneus</taxon>
    </lineage>
</organism>